<evidence type="ECO:0000313" key="2">
    <source>
        <dbReference type="Proteomes" id="UP000694892"/>
    </source>
</evidence>
<evidence type="ECO:0000313" key="1">
    <source>
        <dbReference type="EMBL" id="OCT61696.1"/>
    </source>
</evidence>
<accession>A0A974H263</accession>
<proteinExistence type="predicted"/>
<dbReference type="Proteomes" id="UP000694892">
    <property type="component" value="Chromosome 9_10S"/>
</dbReference>
<protein>
    <submittedName>
        <fullName evidence="1">Uncharacterized protein</fullName>
    </submittedName>
</protein>
<dbReference type="AlphaFoldDB" id="A0A974H263"/>
<sequence>MVTIRSAVLDLSSLASSHSLLTAGSLCWKAARLDEELKCPHNMVSPSTAPGCFTCRRQLSVWKQKGESVQSQRPLSRVGLRGQEVEFR</sequence>
<dbReference type="EMBL" id="CM004483">
    <property type="protein sequence ID" value="OCT61696.1"/>
    <property type="molecule type" value="Genomic_DNA"/>
</dbReference>
<name>A0A974H263_XENLA</name>
<reference evidence="2" key="1">
    <citation type="journal article" date="2016" name="Nature">
        <title>Genome evolution in the allotetraploid frog Xenopus laevis.</title>
        <authorList>
            <person name="Session A.M."/>
            <person name="Uno Y."/>
            <person name="Kwon T."/>
            <person name="Chapman J.A."/>
            <person name="Toyoda A."/>
            <person name="Takahashi S."/>
            <person name="Fukui A."/>
            <person name="Hikosaka A."/>
            <person name="Suzuki A."/>
            <person name="Kondo M."/>
            <person name="van Heeringen S.J."/>
            <person name="Quigley I."/>
            <person name="Heinz S."/>
            <person name="Ogino H."/>
            <person name="Ochi H."/>
            <person name="Hellsten U."/>
            <person name="Lyons J.B."/>
            <person name="Simakov O."/>
            <person name="Putnam N."/>
            <person name="Stites J."/>
            <person name="Kuroki Y."/>
            <person name="Tanaka T."/>
            <person name="Michiue T."/>
            <person name="Watanabe M."/>
            <person name="Bogdanovic O."/>
            <person name="Lister R."/>
            <person name="Georgiou G."/>
            <person name="Paranjpe S.S."/>
            <person name="van Kruijsbergen I."/>
            <person name="Shu S."/>
            <person name="Carlson J."/>
            <person name="Kinoshita T."/>
            <person name="Ohta Y."/>
            <person name="Mawaribuchi S."/>
            <person name="Jenkins J."/>
            <person name="Grimwood J."/>
            <person name="Schmutz J."/>
            <person name="Mitros T."/>
            <person name="Mozaffari S.V."/>
            <person name="Suzuki Y."/>
            <person name="Haramoto Y."/>
            <person name="Yamamoto T.S."/>
            <person name="Takagi C."/>
            <person name="Heald R."/>
            <person name="Miller K."/>
            <person name="Haudenschild C."/>
            <person name="Kitzman J."/>
            <person name="Nakayama T."/>
            <person name="Izutsu Y."/>
            <person name="Robert J."/>
            <person name="Fortriede J."/>
            <person name="Burns K."/>
            <person name="Lotay V."/>
            <person name="Karimi K."/>
            <person name="Yasuoka Y."/>
            <person name="Dichmann D.S."/>
            <person name="Flajnik M.F."/>
            <person name="Houston D.W."/>
            <person name="Shendure J."/>
            <person name="DuPasquier L."/>
            <person name="Vize P.D."/>
            <person name="Zorn A.M."/>
            <person name="Ito M."/>
            <person name="Marcotte E.M."/>
            <person name="Wallingford J.B."/>
            <person name="Ito Y."/>
            <person name="Asashima M."/>
            <person name="Ueno N."/>
            <person name="Matsuda Y."/>
            <person name="Veenstra G.J."/>
            <person name="Fujiyama A."/>
            <person name="Harland R.M."/>
            <person name="Taira M."/>
            <person name="Rokhsar D.S."/>
        </authorList>
    </citation>
    <scope>NUCLEOTIDE SEQUENCE [LARGE SCALE GENOMIC DNA]</scope>
    <source>
        <strain evidence="2">J</strain>
    </source>
</reference>
<organism evidence="1 2">
    <name type="scientific">Xenopus laevis</name>
    <name type="common">African clawed frog</name>
    <dbReference type="NCBI Taxonomy" id="8355"/>
    <lineage>
        <taxon>Eukaryota</taxon>
        <taxon>Metazoa</taxon>
        <taxon>Chordata</taxon>
        <taxon>Craniata</taxon>
        <taxon>Vertebrata</taxon>
        <taxon>Euteleostomi</taxon>
        <taxon>Amphibia</taxon>
        <taxon>Batrachia</taxon>
        <taxon>Anura</taxon>
        <taxon>Pipoidea</taxon>
        <taxon>Pipidae</taxon>
        <taxon>Xenopodinae</taxon>
        <taxon>Xenopus</taxon>
        <taxon>Xenopus</taxon>
    </lineage>
</organism>
<gene>
    <name evidence="1" type="ORF">XELAEV_18047725mg</name>
</gene>